<dbReference type="InterPro" id="IPR029044">
    <property type="entry name" value="Nucleotide-diphossugar_trans"/>
</dbReference>
<evidence type="ECO:0000256" key="12">
    <source>
        <dbReference type="SAM" id="SignalP"/>
    </source>
</evidence>
<dbReference type="EC" id="2.4.1.80" evidence="5"/>
<organism evidence="13 14">
    <name type="scientific">Aplysia californica</name>
    <name type="common">California sea hare</name>
    <dbReference type="NCBI Taxonomy" id="6500"/>
    <lineage>
        <taxon>Eukaryota</taxon>
        <taxon>Metazoa</taxon>
        <taxon>Spiralia</taxon>
        <taxon>Lophotrochozoa</taxon>
        <taxon>Mollusca</taxon>
        <taxon>Gastropoda</taxon>
        <taxon>Heterobranchia</taxon>
        <taxon>Euthyneura</taxon>
        <taxon>Tectipleura</taxon>
        <taxon>Aplysiida</taxon>
        <taxon>Aplysioidea</taxon>
        <taxon>Aplysiidae</taxon>
        <taxon>Aplysia</taxon>
    </lineage>
</organism>
<dbReference type="InterPro" id="IPR025993">
    <property type="entry name" value="Ceramide_glucosylTrfase"/>
</dbReference>
<comment type="subcellular location">
    <subcellularLocation>
        <location evidence="1">Membrane</location>
        <topology evidence="1">Multi-pass membrane protein</topology>
    </subcellularLocation>
</comment>
<evidence type="ECO:0000256" key="7">
    <source>
        <dbReference type="ARBA" id="ARBA00022679"/>
    </source>
</evidence>
<keyword evidence="8 11" id="KW-0812">Transmembrane</keyword>
<dbReference type="Pfam" id="PF13506">
    <property type="entry name" value="Glyco_transf_21"/>
    <property type="match status" value="1"/>
</dbReference>
<evidence type="ECO:0000256" key="2">
    <source>
        <dbReference type="ARBA" id="ARBA00004760"/>
    </source>
</evidence>
<evidence type="ECO:0000256" key="3">
    <source>
        <dbReference type="ARBA" id="ARBA00004991"/>
    </source>
</evidence>
<sequence>MASKCVVPFCWILLFCFSSFSTSHYTRDVTGSPFTMWDLDTKDTLSYVTFVVASAALLIYAMMSTFIVTTVIAGKMFLHRPSGRAELGDVVPGVSIIKPLMGVDPLLEYNLESHFKLTYPKFELLFCFHDDQDLAIPVVYKLHEQYPHVDVKLFIGGNRTIVNPMVQNMAPAYDGAQYEYVWISSSRVEASDEIIYDLASKLQKSNVSLVHQIPFTTDSPGFGSFVEKVYFGAAMTRFYVSFNVLGLCCVTGMSYMFKKPLLDQANGLAWYGRYLAEDFFLTRALHERGHMVMSAIPAKQNVGQVTVCGFVGRMVRWVRLRLNMMPAVTGILEPLSDCFPLGVWTGWSLYYFFSINPVLFFCGHVVSWLILDYIQLKTMQNGPLPFSKLQYVLAWIVRELTGTYVYILAVINPHYIKWGRRTYRVKTGGLADIVKETEPKKSLQHL</sequence>
<keyword evidence="13" id="KW-1185">Reference proteome</keyword>
<evidence type="ECO:0000256" key="5">
    <source>
        <dbReference type="ARBA" id="ARBA00012699"/>
    </source>
</evidence>
<comment type="similarity">
    <text evidence="4">Belongs to the glycosyltransferase 2 family.</text>
</comment>
<proteinExistence type="inferred from homology"/>
<reference evidence="14" key="1">
    <citation type="submission" date="2025-08" db="UniProtKB">
        <authorList>
            <consortium name="RefSeq"/>
        </authorList>
    </citation>
    <scope>IDENTIFICATION</scope>
</reference>
<protein>
    <recommendedName>
        <fullName evidence="5">ceramide glucosyltransferase</fullName>
        <ecNumber evidence="5">2.4.1.80</ecNumber>
    </recommendedName>
</protein>
<accession>A0ABM1ABM0</accession>
<feature type="transmembrane region" description="Helical" evidence="11">
    <location>
        <begin position="45"/>
        <end position="74"/>
    </location>
</feature>
<comment type="pathway">
    <text evidence="2">Lipid metabolism; sphingolipid metabolism.</text>
</comment>
<keyword evidence="7" id="KW-0808">Transferase</keyword>
<feature type="chain" id="PRO_5047319290" description="ceramide glucosyltransferase" evidence="12">
    <location>
        <begin position="24"/>
        <end position="446"/>
    </location>
</feature>
<dbReference type="RefSeq" id="XP_012944589.1">
    <property type="nucleotide sequence ID" value="XM_013089135.2"/>
</dbReference>
<keyword evidence="10 11" id="KW-0472">Membrane</keyword>
<evidence type="ECO:0000256" key="6">
    <source>
        <dbReference type="ARBA" id="ARBA00022676"/>
    </source>
</evidence>
<dbReference type="PANTHER" id="PTHR12726">
    <property type="entry name" value="CERAMIDE GLUCOSYLTRANSFERASE"/>
    <property type="match status" value="1"/>
</dbReference>
<keyword evidence="6" id="KW-0328">Glycosyltransferase</keyword>
<evidence type="ECO:0000256" key="10">
    <source>
        <dbReference type="ARBA" id="ARBA00023136"/>
    </source>
</evidence>
<feature type="transmembrane region" description="Helical" evidence="11">
    <location>
        <begin position="349"/>
        <end position="371"/>
    </location>
</feature>
<evidence type="ECO:0000313" key="13">
    <source>
        <dbReference type="Proteomes" id="UP000694888"/>
    </source>
</evidence>
<evidence type="ECO:0000256" key="4">
    <source>
        <dbReference type="ARBA" id="ARBA00006739"/>
    </source>
</evidence>
<keyword evidence="12" id="KW-0732">Signal</keyword>
<evidence type="ECO:0000256" key="8">
    <source>
        <dbReference type="ARBA" id="ARBA00022692"/>
    </source>
</evidence>
<dbReference type="PANTHER" id="PTHR12726:SF0">
    <property type="entry name" value="CERAMIDE GLUCOSYLTRANSFERASE"/>
    <property type="match status" value="1"/>
</dbReference>
<evidence type="ECO:0000313" key="14">
    <source>
        <dbReference type="RefSeq" id="XP_012944589.1"/>
    </source>
</evidence>
<feature type="transmembrane region" description="Helical" evidence="11">
    <location>
        <begin position="238"/>
        <end position="257"/>
    </location>
</feature>
<dbReference type="Proteomes" id="UP000694888">
    <property type="component" value="Unplaced"/>
</dbReference>
<dbReference type="SUPFAM" id="SSF53448">
    <property type="entry name" value="Nucleotide-diphospho-sugar transferases"/>
    <property type="match status" value="1"/>
</dbReference>
<feature type="signal peptide" evidence="12">
    <location>
        <begin position="1"/>
        <end position="23"/>
    </location>
</feature>
<evidence type="ECO:0000256" key="9">
    <source>
        <dbReference type="ARBA" id="ARBA00022989"/>
    </source>
</evidence>
<gene>
    <name evidence="14" type="primary">LOC101863641</name>
</gene>
<evidence type="ECO:0000256" key="1">
    <source>
        <dbReference type="ARBA" id="ARBA00004141"/>
    </source>
</evidence>
<dbReference type="GeneID" id="101863641"/>
<name>A0ABM1ABM0_APLCA</name>
<comment type="pathway">
    <text evidence="3">Sphingolipid metabolism.</text>
</comment>
<keyword evidence="9 11" id="KW-1133">Transmembrane helix</keyword>
<evidence type="ECO:0000256" key="11">
    <source>
        <dbReference type="SAM" id="Phobius"/>
    </source>
</evidence>